<reference evidence="1 2" key="1">
    <citation type="submission" date="2023-06" db="EMBL/GenBank/DDBJ databases">
        <authorList>
            <person name="Oyuntsetseg B."/>
            <person name="Kim S.B."/>
        </authorList>
    </citation>
    <scope>NUCLEOTIDE SEQUENCE [LARGE SCALE GENOMIC DNA]</scope>
    <source>
        <strain evidence="1 2">4-36</strain>
    </source>
</reference>
<evidence type="ECO:0000313" key="1">
    <source>
        <dbReference type="EMBL" id="WIX98393.1"/>
    </source>
</evidence>
<gene>
    <name evidence="1" type="ORF">QRX60_30535</name>
</gene>
<dbReference type="RefSeq" id="WP_285994878.1">
    <property type="nucleotide sequence ID" value="NZ_CP127295.1"/>
</dbReference>
<dbReference type="EMBL" id="CP127295">
    <property type="protein sequence ID" value="WIX98393.1"/>
    <property type="molecule type" value="Genomic_DNA"/>
</dbReference>
<accession>A0A9Y2NE72</accession>
<protein>
    <submittedName>
        <fullName evidence="1">Uncharacterized protein</fullName>
    </submittedName>
</protein>
<evidence type="ECO:0000313" key="2">
    <source>
        <dbReference type="Proteomes" id="UP001239397"/>
    </source>
</evidence>
<organism evidence="1 2">
    <name type="scientific">Amycolatopsis mongoliensis</name>
    <dbReference type="NCBI Taxonomy" id="715475"/>
    <lineage>
        <taxon>Bacteria</taxon>
        <taxon>Bacillati</taxon>
        <taxon>Actinomycetota</taxon>
        <taxon>Actinomycetes</taxon>
        <taxon>Pseudonocardiales</taxon>
        <taxon>Pseudonocardiaceae</taxon>
        <taxon>Amycolatopsis</taxon>
    </lineage>
</organism>
<keyword evidence="2" id="KW-1185">Reference proteome</keyword>
<dbReference type="AlphaFoldDB" id="A0A9Y2NE72"/>
<dbReference type="Proteomes" id="UP001239397">
    <property type="component" value="Chromosome"/>
</dbReference>
<sequence length="49" mass="5417">MIDLACTLMLITGFVVLAVVLRAAERWCETHPHRSGAARPGQPRPRCSE</sequence>
<dbReference type="KEGG" id="amog:QRX60_30535"/>
<name>A0A9Y2NE72_9PSEU</name>
<proteinExistence type="predicted"/>